<accession>A0A5A7V6N8</accession>
<name>A0A5A7V6N8_CUCMM</name>
<sequence length="141" mass="14746">MTGEPKTEAPVNGGRHYNGPHGAVAKFLVGCGLPAPGQKDPIQLHSSLGLALGMKLPRTGPTGQGTVSGRQFLWGVGLPKGNGGVQRFPRARRRLALECKGRRELDCKTHPAGTKVGLSDPTVPSGRAVAQRIKVTLGIRG</sequence>
<evidence type="ECO:0000313" key="2">
    <source>
        <dbReference type="Proteomes" id="UP000321393"/>
    </source>
</evidence>
<evidence type="ECO:0000313" key="1">
    <source>
        <dbReference type="EMBL" id="KAA0063992.1"/>
    </source>
</evidence>
<gene>
    <name evidence="1" type="ORF">E6C27_scaffold49482G00040</name>
</gene>
<proteinExistence type="predicted"/>
<dbReference type="OrthoDB" id="1690264at2759"/>
<dbReference type="Proteomes" id="UP000321393">
    <property type="component" value="Unassembled WGS sequence"/>
</dbReference>
<organism evidence="1 2">
    <name type="scientific">Cucumis melo var. makuwa</name>
    <name type="common">Oriental melon</name>
    <dbReference type="NCBI Taxonomy" id="1194695"/>
    <lineage>
        <taxon>Eukaryota</taxon>
        <taxon>Viridiplantae</taxon>
        <taxon>Streptophyta</taxon>
        <taxon>Embryophyta</taxon>
        <taxon>Tracheophyta</taxon>
        <taxon>Spermatophyta</taxon>
        <taxon>Magnoliopsida</taxon>
        <taxon>eudicotyledons</taxon>
        <taxon>Gunneridae</taxon>
        <taxon>Pentapetalae</taxon>
        <taxon>rosids</taxon>
        <taxon>fabids</taxon>
        <taxon>Cucurbitales</taxon>
        <taxon>Cucurbitaceae</taxon>
        <taxon>Benincaseae</taxon>
        <taxon>Cucumis</taxon>
    </lineage>
</organism>
<dbReference type="AntiFam" id="ANF00275">
    <property type="entry name" value="Spurious translation from rRNA (DUF6467)"/>
</dbReference>
<dbReference type="EMBL" id="SSTE01002010">
    <property type="protein sequence ID" value="KAA0063992.1"/>
    <property type="molecule type" value="Genomic_DNA"/>
</dbReference>
<dbReference type="AlphaFoldDB" id="A0A5A7V6N8"/>
<reference evidence="1 2" key="1">
    <citation type="submission" date="2019-08" db="EMBL/GenBank/DDBJ databases">
        <title>Draft genome sequences of two oriental melons (Cucumis melo L. var makuwa).</title>
        <authorList>
            <person name="Kwon S.-Y."/>
        </authorList>
    </citation>
    <scope>NUCLEOTIDE SEQUENCE [LARGE SCALE GENOMIC DNA]</scope>
    <source>
        <strain evidence="2">cv. SW 3</strain>
        <tissue evidence="1">Leaf</tissue>
    </source>
</reference>
<protein>
    <submittedName>
        <fullName evidence="1">Uncharacterized protein</fullName>
    </submittedName>
</protein>
<comment type="caution">
    <text evidence="1">The sequence shown here is derived from an EMBL/GenBank/DDBJ whole genome shotgun (WGS) entry which is preliminary data.</text>
</comment>